<evidence type="ECO:0000313" key="3">
    <source>
        <dbReference type="EnsemblPlants" id="PNT61559"/>
    </source>
</evidence>
<dbReference type="Proteomes" id="UP000008810">
    <property type="component" value="Chromosome 5"/>
</dbReference>
<feature type="transmembrane region" description="Helical" evidence="1">
    <location>
        <begin position="21"/>
        <end position="39"/>
    </location>
</feature>
<reference evidence="2" key="2">
    <citation type="submission" date="2017-06" db="EMBL/GenBank/DDBJ databases">
        <title>WGS assembly of Brachypodium distachyon.</title>
        <authorList>
            <consortium name="The International Brachypodium Initiative"/>
            <person name="Lucas S."/>
            <person name="Harmon-Smith M."/>
            <person name="Lail K."/>
            <person name="Tice H."/>
            <person name="Grimwood J."/>
            <person name="Bruce D."/>
            <person name="Barry K."/>
            <person name="Shu S."/>
            <person name="Lindquist E."/>
            <person name="Wang M."/>
            <person name="Pitluck S."/>
            <person name="Vogel J.P."/>
            <person name="Garvin D.F."/>
            <person name="Mockler T.C."/>
            <person name="Schmutz J."/>
            <person name="Rokhsar D."/>
            <person name="Bevan M.W."/>
        </authorList>
    </citation>
    <scope>NUCLEOTIDE SEQUENCE</scope>
    <source>
        <strain evidence="2">Bd21</strain>
    </source>
</reference>
<evidence type="ECO:0000256" key="1">
    <source>
        <dbReference type="SAM" id="Phobius"/>
    </source>
</evidence>
<keyword evidence="1" id="KW-1133">Transmembrane helix</keyword>
<reference evidence="3" key="3">
    <citation type="submission" date="2018-08" db="UniProtKB">
        <authorList>
            <consortium name="EnsemblPlants"/>
        </authorList>
    </citation>
    <scope>IDENTIFICATION</scope>
    <source>
        <strain evidence="3">cv. Bd21</strain>
    </source>
</reference>
<dbReference type="EMBL" id="CM000884">
    <property type="protein sequence ID" value="PNT61559.1"/>
    <property type="molecule type" value="Genomic_DNA"/>
</dbReference>
<organism evidence="2">
    <name type="scientific">Brachypodium distachyon</name>
    <name type="common">Purple false brome</name>
    <name type="synonym">Trachynia distachya</name>
    <dbReference type="NCBI Taxonomy" id="15368"/>
    <lineage>
        <taxon>Eukaryota</taxon>
        <taxon>Viridiplantae</taxon>
        <taxon>Streptophyta</taxon>
        <taxon>Embryophyta</taxon>
        <taxon>Tracheophyta</taxon>
        <taxon>Spermatophyta</taxon>
        <taxon>Magnoliopsida</taxon>
        <taxon>Liliopsida</taxon>
        <taxon>Poales</taxon>
        <taxon>Poaceae</taxon>
        <taxon>BOP clade</taxon>
        <taxon>Pooideae</taxon>
        <taxon>Stipodae</taxon>
        <taxon>Brachypodieae</taxon>
        <taxon>Brachypodium</taxon>
    </lineage>
</organism>
<dbReference type="AlphaFoldDB" id="A0A2K2CHQ2"/>
<accession>A0A2K2CHQ2</accession>
<keyword evidence="1" id="KW-0812">Transmembrane</keyword>
<keyword evidence="1" id="KW-0472">Membrane</keyword>
<evidence type="ECO:0000313" key="4">
    <source>
        <dbReference type="Proteomes" id="UP000008810"/>
    </source>
</evidence>
<keyword evidence="4" id="KW-1185">Reference proteome</keyword>
<proteinExistence type="predicted"/>
<reference evidence="2 3" key="1">
    <citation type="journal article" date="2010" name="Nature">
        <title>Genome sequencing and analysis of the model grass Brachypodium distachyon.</title>
        <authorList>
            <consortium name="International Brachypodium Initiative"/>
        </authorList>
    </citation>
    <scope>NUCLEOTIDE SEQUENCE [LARGE SCALE GENOMIC DNA]</scope>
    <source>
        <strain evidence="2 3">Bd21</strain>
    </source>
</reference>
<protein>
    <submittedName>
        <fullName evidence="2 3">Uncharacterized protein</fullName>
    </submittedName>
</protein>
<feature type="transmembrane region" description="Helical" evidence="1">
    <location>
        <begin position="73"/>
        <end position="95"/>
    </location>
</feature>
<sequence length="103" mass="11782">MLDRVIGKKQSLYLASNRASSCWSTLLSCILSSCIYFALFKRPRGTISRCLHLLIFGPEVPAGRWEEQGNNRILRNSGMLCFTSLYGGFFLCLLFRQEESYDD</sequence>
<name>A0A2K2CHQ2_BRADI</name>
<dbReference type="PROSITE" id="PS51257">
    <property type="entry name" value="PROKAR_LIPOPROTEIN"/>
    <property type="match status" value="1"/>
</dbReference>
<dbReference type="InParanoid" id="A0A2K2CHQ2"/>
<gene>
    <name evidence="2" type="ORF">BRADI_5g16751v3</name>
</gene>
<evidence type="ECO:0000313" key="2">
    <source>
        <dbReference type="EMBL" id="PNT61559.1"/>
    </source>
</evidence>
<dbReference type="Gramene" id="PNT61559">
    <property type="protein sequence ID" value="PNT61559"/>
    <property type="gene ID" value="BRADI_5g16751v3"/>
</dbReference>
<dbReference type="EnsemblPlants" id="PNT61559">
    <property type="protein sequence ID" value="PNT61559"/>
    <property type="gene ID" value="BRADI_5g16751v3"/>
</dbReference>